<accession>A0A640VLL1</accession>
<dbReference type="GO" id="GO:0032259">
    <property type="term" value="P:methylation"/>
    <property type="evidence" value="ECO:0007669"/>
    <property type="project" value="UniProtKB-KW"/>
</dbReference>
<keyword evidence="2 5" id="KW-0808">Transferase</keyword>
<dbReference type="Proteomes" id="UP000436522">
    <property type="component" value="Unassembled WGS sequence"/>
</dbReference>
<evidence type="ECO:0000313" key="5">
    <source>
        <dbReference type="EMBL" id="GFE48280.1"/>
    </source>
</evidence>
<gene>
    <name evidence="5" type="ORF">So717_00330</name>
</gene>
<dbReference type="OrthoDB" id="9777638at2"/>
<dbReference type="RefSeq" id="WP_159974205.1">
    <property type="nucleotide sequence ID" value="NZ_BLIV01000001.1"/>
</dbReference>
<dbReference type="Gene3D" id="3.40.50.150">
    <property type="entry name" value="Vaccinia Virus protein VP39"/>
    <property type="match status" value="1"/>
</dbReference>
<sequence length="283" mass="29939">MSQDNSEQASFWTAQAGQKWVEQQALLDALMQPVLDGVFARAPLAAGHSVLDIGCGTGASTLQAADLVGNNGSVLGADISPTMLALAETRAAGRSAISFAEADAAQYAFDTQRFDHMISRFGVMFFADPAAAFANILKGLKPGAHVTFACWGPFVNNPWFSMAVQAAKDVLGAPPSVDPDEPGPFAFRDIDRVQGILKTAGFDRFEADAAQIALTPPGTRAQVAAMATSIGPVARTVDYFQGSASDSAAITARVDEALRDFETPKGVRVPAQINFFQARRPDR</sequence>
<name>A0A640VLL1_9RHOB</name>
<dbReference type="InterPro" id="IPR041698">
    <property type="entry name" value="Methyltransf_25"/>
</dbReference>
<dbReference type="EMBL" id="BLIV01000001">
    <property type="protein sequence ID" value="GFE48280.1"/>
    <property type="molecule type" value="Genomic_DNA"/>
</dbReference>
<keyword evidence="3" id="KW-0949">S-adenosyl-L-methionine</keyword>
<dbReference type="PANTHER" id="PTHR43464:SF19">
    <property type="entry name" value="UBIQUINONE BIOSYNTHESIS O-METHYLTRANSFERASE, MITOCHONDRIAL"/>
    <property type="match status" value="1"/>
</dbReference>
<evidence type="ECO:0000256" key="1">
    <source>
        <dbReference type="ARBA" id="ARBA00022603"/>
    </source>
</evidence>
<feature type="domain" description="Methyltransferase" evidence="4">
    <location>
        <begin position="50"/>
        <end position="143"/>
    </location>
</feature>
<evidence type="ECO:0000313" key="6">
    <source>
        <dbReference type="Proteomes" id="UP000436522"/>
    </source>
</evidence>
<dbReference type="GO" id="GO:0008168">
    <property type="term" value="F:methyltransferase activity"/>
    <property type="evidence" value="ECO:0007669"/>
    <property type="project" value="UniProtKB-KW"/>
</dbReference>
<keyword evidence="6" id="KW-1185">Reference proteome</keyword>
<evidence type="ECO:0000256" key="3">
    <source>
        <dbReference type="ARBA" id="ARBA00022691"/>
    </source>
</evidence>
<evidence type="ECO:0000256" key="2">
    <source>
        <dbReference type="ARBA" id="ARBA00022679"/>
    </source>
</evidence>
<reference evidence="5 6" key="1">
    <citation type="submission" date="2019-12" db="EMBL/GenBank/DDBJ databases">
        <title>Roseobacter cerasinus sp. nov., isolated from seawater around aquaculture.</title>
        <authorList>
            <person name="Muramatsu S."/>
            <person name="Takabe Y."/>
            <person name="Mori K."/>
            <person name="Takaichi S."/>
            <person name="Hanada S."/>
        </authorList>
    </citation>
    <scope>NUCLEOTIDE SEQUENCE [LARGE SCALE GENOMIC DNA]</scope>
    <source>
        <strain evidence="5 6">AI77</strain>
    </source>
</reference>
<protein>
    <submittedName>
        <fullName evidence="5">Methyltransferase</fullName>
    </submittedName>
</protein>
<dbReference type="Pfam" id="PF13649">
    <property type="entry name" value="Methyltransf_25"/>
    <property type="match status" value="1"/>
</dbReference>
<evidence type="ECO:0000259" key="4">
    <source>
        <dbReference type="Pfam" id="PF13649"/>
    </source>
</evidence>
<comment type="caution">
    <text evidence="5">The sequence shown here is derived from an EMBL/GenBank/DDBJ whole genome shotgun (WGS) entry which is preliminary data.</text>
</comment>
<dbReference type="PANTHER" id="PTHR43464">
    <property type="entry name" value="METHYLTRANSFERASE"/>
    <property type="match status" value="1"/>
</dbReference>
<proteinExistence type="predicted"/>
<dbReference type="SUPFAM" id="SSF53335">
    <property type="entry name" value="S-adenosyl-L-methionine-dependent methyltransferases"/>
    <property type="match status" value="1"/>
</dbReference>
<dbReference type="InterPro" id="IPR029063">
    <property type="entry name" value="SAM-dependent_MTases_sf"/>
</dbReference>
<keyword evidence="1 5" id="KW-0489">Methyltransferase</keyword>
<dbReference type="CDD" id="cd02440">
    <property type="entry name" value="AdoMet_MTases"/>
    <property type="match status" value="1"/>
</dbReference>
<dbReference type="AlphaFoldDB" id="A0A640VLL1"/>
<organism evidence="5 6">
    <name type="scientific">Roseobacter cerasinus</name>
    <dbReference type="NCBI Taxonomy" id="2602289"/>
    <lineage>
        <taxon>Bacteria</taxon>
        <taxon>Pseudomonadati</taxon>
        <taxon>Pseudomonadota</taxon>
        <taxon>Alphaproteobacteria</taxon>
        <taxon>Rhodobacterales</taxon>
        <taxon>Roseobacteraceae</taxon>
        <taxon>Roseobacter</taxon>
    </lineage>
</organism>